<feature type="domain" description="DUF4007" evidence="1">
    <location>
        <begin position="5"/>
        <end position="283"/>
    </location>
</feature>
<dbReference type="Proteomes" id="UP001209229">
    <property type="component" value="Unassembled WGS sequence"/>
</dbReference>
<evidence type="ECO:0000313" key="3">
    <source>
        <dbReference type="Proteomes" id="UP001209229"/>
    </source>
</evidence>
<comment type="caution">
    <text evidence="2">The sequence shown here is derived from an EMBL/GenBank/DDBJ whole genome shotgun (WGS) entry which is preliminary data.</text>
</comment>
<dbReference type="EMBL" id="JAPDPJ010000055">
    <property type="protein sequence ID" value="MCW3788489.1"/>
    <property type="molecule type" value="Genomic_DNA"/>
</dbReference>
<keyword evidence="3" id="KW-1185">Reference proteome</keyword>
<protein>
    <submittedName>
        <fullName evidence="2">DUF4007 family protein</fullName>
    </submittedName>
</protein>
<dbReference type="RefSeq" id="WP_301192048.1">
    <property type="nucleotide sequence ID" value="NZ_JAPDPJ010000055.1"/>
</dbReference>
<evidence type="ECO:0000259" key="1">
    <source>
        <dbReference type="Pfam" id="PF13182"/>
    </source>
</evidence>
<evidence type="ECO:0000313" key="2">
    <source>
        <dbReference type="EMBL" id="MCW3788489.1"/>
    </source>
</evidence>
<dbReference type="Pfam" id="PF13182">
    <property type="entry name" value="DUF4007"/>
    <property type="match status" value="1"/>
</dbReference>
<name>A0AAE3M751_9BACT</name>
<reference evidence="2" key="1">
    <citation type="submission" date="2022-10" db="EMBL/GenBank/DDBJ databases">
        <authorList>
            <person name="Yu W.X."/>
        </authorList>
    </citation>
    <scope>NUCLEOTIDE SEQUENCE</scope>
    <source>
        <strain evidence="2">AAT</strain>
    </source>
</reference>
<gene>
    <name evidence="2" type="ORF">OM075_18615</name>
</gene>
<proteinExistence type="predicted"/>
<accession>A0AAE3M751</accession>
<dbReference type="AlphaFoldDB" id="A0AAE3M751"/>
<dbReference type="InterPro" id="IPR025248">
    <property type="entry name" value="DUF4007"/>
</dbReference>
<sequence>MKYTFSGHETFYCRHYWLKKGYDFLKEGNNFNDPDAVTKLGVGKNMVTSIRFWLRAFDIIEETKDNKFATDLGTNLFEDESWDPYLEDINSIWLLHYHLIKKGWASIYTLFFNKLKNGDKEFSNEKILRGLTYLTESAKQETPNVKTLDNDIRVFRSNYLQPRKSVNIEDEFNGLLQELHLFEEIGKKSLVVQNTDREDISIELFLYSILDRFEERNSISAEEIITSTNSPGKIFCMTEHGIIEKLKMIEEKYQGITFSENAGVRELQISKEYDKWNVLSGYYE</sequence>
<organism evidence="2 3">
    <name type="scientific">Plebeiibacterium sediminum</name>
    <dbReference type="NCBI Taxonomy" id="2992112"/>
    <lineage>
        <taxon>Bacteria</taxon>
        <taxon>Pseudomonadati</taxon>
        <taxon>Bacteroidota</taxon>
        <taxon>Bacteroidia</taxon>
        <taxon>Marinilabiliales</taxon>
        <taxon>Marinilabiliaceae</taxon>
        <taxon>Plebeiibacterium</taxon>
    </lineage>
</organism>